<accession>A0ABR0E0X7</accession>
<dbReference type="Proteomes" id="UP001305779">
    <property type="component" value="Unassembled WGS sequence"/>
</dbReference>
<evidence type="ECO:0000313" key="1">
    <source>
        <dbReference type="EMBL" id="KAK4495069.1"/>
    </source>
</evidence>
<evidence type="ECO:0000313" key="2">
    <source>
        <dbReference type="Proteomes" id="UP001305779"/>
    </source>
</evidence>
<dbReference type="EMBL" id="JAXOVC010000012">
    <property type="protein sequence ID" value="KAK4495069.1"/>
    <property type="molecule type" value="Genomic_DNA"/>
</dbReference>
<reference evidence="1 2" key="1">
    <citation type="journal article" date="2023" name="G3 (Bethesda)">
        <title>A chromosome-level genome assembly of Zasmidium syzygii isolated from banana leaves.</title>
        <authorList>
            <person name="van Westerhoven A.C."/>
            <person name="Mehrabi R."/>
            <person name="Talebi R."/>
            <person name="Steentjes M.B.F."/>
            <person name="Corcolon B."/>
            <person name="Chong P.A."/>
            <person name="Kema G.H.J."/>
            <person name="Seidl M.F."/>
        </authorList>
    </citation>
    <scope>NUCLEOTIDE SEQUENCE [LARGE SCALE GENOMIC DNA]</scope>
    <source>
        <strain evidence="1 2">P124</strain>
    </source>
</reference>
<keyword evidence="2" id="KW-1185">Reference proteome</keyword>
<name>A0ABR0E0X7_ZASCE</name>
<sequence length="234" mass="26661">MERVVELRLGVDFFNQVERIDDPALKLRWYYCVIVNLAALNYPESITEVWQHCWIHLCETSNHEQQFWIAQKLRESLIKATGIMGAARASCDSKLSEAACADLDTITRMLECLRQMWGTSEVVYQGLDRLRSRAKQFYGSGDSAVATTLSRSAASMDENAAAFTPRNNGIDWLEYFPFVTKETSKVAEHILAANSDETFGGYDWQSDYPFQNLQDWFGPFDDHSIGLNSFSPEL</sequence>
<proteinExistence type="predicted"/>
<gene>
    <name evidence="1" type="ORF">PRZ48_013396</name>
</gene>
<protein>
    <submittedName>
        <fullName evidence="1">Uncharacterized protein</fullName>
    </submittedName>
</protein>
<organism evidence="1 2">
    <name type="scientific">Zasmidium cellare</name>
    <name type="common">Wine cellar mold</name>
    <name type="synonym">Racodium cellare</name>
    <dbReference type="NCBI Taxonomy" id="395010"/>
    <lineage>
        <taxon>Eukaryota</taxon>
        <taxon>Fungi</taxon>
        <taxon>Dikarya</taxon>
        <taxon>Ascomycota</taxon>
        <taxon>Pezizomycotina</taxon>
        <taxon>Dothideomycetes</taxon>
        <taxon>Dothideomycetidae</taxon>
        <taxon>Mycosphaerellales</taxon>
        <taxon>Mycosphaerellaceae</taxon>
        <taxon>Zasmidium</taxon>
    </lineage>
</organism>
<comment type="caution">
    <text evidence="1">The sequence shown here is derived from an EMBL/GenBank/DDBJ whole genome shotgun (WGS) entry which is preliminary data.</text>
</comment>